<evidence type="ECO:0000256" key="2">
    <source>
        <dbReference type="ARBA" id="ARBA00023015"/>
    </source>
</evidence>
<dbReference type="Pfam" id="PF03965">
    <property type="entry name" value="Penicillinase_R"/>
    <property type="match status" value="1"/>
</dbReference>
<evidence type="ECO:0000256" key="1">
    <source>
        <dbReference type="ARBA" id="ARBA00011046"/>
    </source>
</evidence>
<dbReference type="RefSeq" id="WP_137327451.1">
    <property type="nucleotide sequence ID" value="NZ_CP040058.1"/>
</dbReference>
<dbReference type="Proteomes" id="UP000298653">
    <property type="component" value="Chromosome"/>
</dbReference>
<sequence>MGEKELTSREVLIMKCVWSSERELSIQEIQAELRERFDWDAKRSTVRTFMRDMEQNGYISVERRGRHSYVKALAGEESYKKRQAEKMVDLWFDGSKLNLVKTLTGKVSEDEQQYLRGILDELGDD</sequence>
<dbReference type="PIRSF" id="PIRSF019455">
    <property type="entry name" value="CopR_AtkY"/>
    <property type="match status" value="1"/>
</dbReference>
<name>A0A4P8I8K4_9FIRM</name>
<proteinExistence type="inferred from homology"/>
<keyword evidence="6" id="KW-1185">Reference proteome</keyword>
<dbReference type="EMBL" id="CP040058">
    <property type="protein sequence ID" value="QCP33828.1"/>
    <property type="molecule type" value="Genomic_DNA"/>
</dbReference>
<keyword evidence="4" id="KW-0804">Transcription</keyword>
<protein>
    <recommendedName>
        <fullName evidence="7">Transcriptional repressor, BlaI/MecI family</fullName>
    </recommendedName>
</protein>
<gene>
    <name evidence="5" type="ORF">AR1Y2_0374</name>
</gene>
<dbReference type="GO" id="GO:0045892">
    <property type="term" value="P:negative regulation of DNA-templated transcription"/>
    <property type="evidence" value="ECO:0007669"/>
    <property type="project" value="InterPro"/>
</dbReference>
<dbReference type="AlphaFoldDB" id="A0A4P8I8K4"/>
<keyword evidence="2" id="KW-0805">Transcription regulation</keyword>
<dbReference type="InterPro" id="IPR036390">
    <property type="entry name" value="WH_DNA-bd_sf"/>
</dbReference>
<comment type="similarity">
    <text evidence="1">Belongs to the BlaI transcriptional regulatory family.</text>
</comment>
<accession>A0A4P8I8K4</accession>
<evidence type="ECO:0000313" key="5">
    <source>
        <dbReference type="EMBL" id="QCP33828.1"/>
    </source>
</evidence>
<evidence type="ECO:0000256" key="3">
    <source>
        <dbReference type="ARBA" id="ARBA00023125"/>
    </source>
</evidence>
<evidence type="ECO:0000256" key="4">
    <source>
        <dbReference type="ARBA" id="ARBA00023163"/>
    </source>
</evidence>
<dbReference type="InterPro" id="IPR036388">
    <property type="entry name" value="WH-like_DNA-bd_sf"/>
</dbReference>
<dbReference type="KEGG" id="arf:AR1Y2_0374"/>
<dbReference type="OrthoDB" id="9795583at2"/>
<dbReference type="InterPro" id="IPR005650">
    <property type="entry name" value="BlaI_family"/>
</dbReference>
<dbReference type="SUPFAM" id="SSF46785">
    <property type="entry name" value="Winged helix' DNA-binding domain"/>
    <property type="match status" value="1"/>
</dbReference>
<dbReference type="GO" id="GO:0003677">
    <property type="term" value="F:DNA binding"/>
    <property type="evidence" value="ECO:0007669"/>
    <property type="project" value="UniProtKB-KW"/>
</dbReference>
<keyword evidence="3" id="KW-0238">DNA-binding</keyword>
<evidence type="ECO:0000313" key="6">
    <source>
        <dbReference type="Proteomes" id="UP000298653"/>
    </source>
</evidence>
<dbReference type="Gene3D" id="1.10.10.10">
    <property type="entry name" value="Winged helix-like DNA-binding domain superfamily/Winged helix DNA-binding domain"/>
    <property type="match status" value="1"/>
</dbReference>
<evidence type="ECO:0008006" key="7">
    <source>
        <dbReference type="Google" id="ProtNLM"/>
    </source>
</evidence>
<organism evidence="5 6">
    <name type="scientific">Anaerostipes rhamnosivorans</name>
    <dbReference type="NCBI Taxonomy" id="1229621"/>
    <lineage>
        <taxon>Bacteria</taxon>
        <taxon>Bacillati</taxon>
        <taxon>Bacillota</taxon>
        <taxon>Clostridia</taxon>
        <taxon>Lachnospirales</taxon>
        <taxon>Lachnospiraceae</taxon>
        <taxon>Anaerostipes</taxon>
    </lineage>
</organism>
<reference evidence="5 6" key="1">
    <citation type="submission" date="2019-05" db="EMBL/GenBank/DDBJ databases">
        <title>Complete genome sequencing of Anaerostipes rhamnosivorans.</title>
        <authorList>
            <person name="Bui T.P.N."/>
            <person name="de Vos W.M."/>
        </authorList>
    </citation>
    <scope>NUCLEOTIDE SEQUENCE [LARGE SCALE GENOMIC DNA]</scope>
    <source>
        <strain evidence="5 6">1y2</strain>
    </source>
</reference>